<reference evidence="1 2" key="1">
    <citation type="submission" date="2024-04" db="EMBL/GenBank/DDBJ databases">
        <title>Tritrichomonas musculus Genome.</title>
        <authorList>
            <person name="Alves-Ferreira E."/>
            <person name="Grigg M."/>
            <person name="Lorenzi H."/>
            <person name="Galac M."/>
        </authorList>
    </citation>
    <scope>NUCLEOTIDE SEQUENCE [LARGE SCALE GENOMIC DNA]</scope>
    <source>
        <strain evidence="1 2">EAF2021</strain>
    </source>
</reference>
<dbReference type="EMBL" id="JAPFFF010000015">
    <property type="protein sequence ID" value="KAK8866218.1"/>
    <property type="molecule type" value="Genomic_DNA"/>
</dbReference>
<evidence type="ECO:0000313" key="1">
    <source>
        <dbReference type="EMBL" id="KAK8866218.1"/>
    </source>
</evidence>
<organism evidence="1 2">
    <name type="scientific">Tritrichomonas musculus</name>
    <dbReference type="NCBI Taxonomy" id="1915356"/>
    <lineage>
        <taxon>Eukaryota</taxon>
        <taxon>Metamonada</taxon>
        <taxon>Parabasalia</taxon>
        <taxon>Tritrichomonadida</taxon>
        <taxon>Tritrichomonadidae</taxon>
        <taxon>Tritrichomonas</taxon>
    </lineage>
</organism>
<accession>A0ABR2IML6</accession>
<gene>
    <name evidence="1" type="ORF">M9Y10_009177</name>
</gene>
<evidence type="ECO:0000313" key="2">
    <source>
        <dbReference type="Proteomes" id="UP001470230"/>
    </source>
</evidence>
<keyword evidence="2" id="KW-1185">Reference proteome</keyword>
<proteinExistence type="predicted"/>
<sequence>MNEFQLQFCKKYIQKIKDSPIGDVVINTPNGMASNLTFSLIEKKLNKLQYASIYDFAIDFNDFLYDKIDCSEPNSPENFILNDFLEQFQKKIQNAPRNEKEFKASKIKKLSGVTKIIISIMEPKFQDEICEQSNGLPQMKSSLSFSSLIKQPELDELQKKIDQITDENVLIKVYQILRENIPDLQFGSEVTIDKTQINHKCLKSLKSLLLQ</sequence>
<comment type="caution">
    <text evidence="1">The sequence shown here is derived from an EMBL/GenBank/DDBJ whole genome shotgun (WGS) entry which is preliminary data.</text>
</comment>
<protein>
    <submittedName>
        <fullName evidence="1">Uncharacterized protein</fullName>
    </submittedName>
</protein>
<name>A0ABR2IML6_9EUKA</name>
<dbReference type="Proteomes" id="UP001470230">
    <property type="component" value="Unassembled WGS sequence"/>
</dbReference>